<feature type="transmembrane region" description="Helical" evidence="1">
    <location>
        <begin position="80"/>
        <end position="105"/>
    </location>
</feature>
<keyword evidence="1" id="KW-0472">Membrane</keyword>
<keyword evidence="1" id="KW-1133">Transmembrane helix</keyword>
<dbReference type="EMBL" id="JAHRIN010040464">
    <property type="protein sequence ID" value="MEQ2205155.1"/>
    <property type="molecule type" value="Genomic_DNA"/>
</dbReference>
<feature type="non-terminal residue" evidence="2">
    <location>
        <position position="1"/>
    </location>
</feature>
<gene>
    <name evidence="2" type="ORF">XENOCAPTIV_026942</name>
</gene>
<keyword evidence="1" id="KW-0812">Transmembrane</keyword>
<evidence type="ECO:0000313" key="3">
    <source>
        <dbReference type="Proteomes" id="UP001434883"/>
    </source>
</evidence>
<comment type="caution">
    <text evidence="2">The sequence shown here is derived from an EMBL/GenBank/DDBJ whole genome shotgun (WGS) entry which is preliminary data.</text>
</comment>
<sequence length="134" mass="14771">GPNWSFGEIAKRLNEENKNGSGTGVGVVLNGSRMGVGVNLPGVEWDKTFFCGSGMGQERKSTPVSPSTVQFRKTSGEGNILHFFLCFILILSGTIAATVIFTLLMESPKCCDHSHGYNMMDQYELFWNFQNKSH</sequence>
<proteinExistence type="predicted"/>
<keyword evidence="3" id="KW-1185">Reference proteome</keyword>
<protein>
    <submittedName>
        <fullName evidence="2">Uncharacterized protein</fullName>
    </submittedName>
</protein>
<dbReference type="Proteomes" id="UP001434883">
    <property type="component" value="Unassembled WGS sequence"/>
</dbReference>
<evidence type="ECO:0000313" key="2">
    <source>
        <dbReference type="EMBL" id="MEQ2205155.1"/>
    </source>
</evidence>
<name>A0ABV0RAI6_9TELE</name>
<organism evidence="2 3">
    <name type="scientific">Xenoophorus captivus</name>
    <dbReference type="NCBI Taxonomy" id="1517983"/>
    <lineage>
        <taxon>Eukaryota</taxon>
        <taxon>Metazoa</taxon>
        <taxon>Chordata</taxon>
        <taxon>Craniata</taxon>
        <taxon>Vertebrata</taxon>
        <taxon>Euteleostomi</taxon>
        <taxon>Actinopterygii</taxon>
        <taxon>Neopterygii</taxon>
        <taxon>Teleostei</taxon>
        <taxon>Neoteleostei</taxon>
        <taxon>Acanthomorphata</taxon>
        <taxon>Ovalentaria</taxon>
        <taxon>Atherinomorphae</taxon>
        <taxon>Cyprinodontiformes</taxon>
        <taxon>Goodeidae</taxon>
        <taxon>Xenoophorus</taxon>
    </lineage>
</organism>
<accession>A0ABV0RAI6</accession>
<reference evidence="2 3" key="1">
    <citation type="submission" date="2021-06" db="EMBL/GenBank/DDBJ databases">
        <authorList>
            <person name="Palmer J.M."/>
        </authorList>
    </citation>
    <scope>NUCLEOTIDE SEQUENCE [LARGE SCALE GENOMIC DNA]</scope>
    <source>
        <strain evidence="2 3">XC_2019</strain>
        <tissue evidence="2">Muscle</tissue>
    </source>
</reference>
<evidence type="ECO:0000256" key="1">
    <source>
        <dbReference type="SAM" id="Phobius"/>
    </source>
</evidence>